<dbReference type="PANTHER" id="PTHR21568">
    <property type="entry name" value="TRNA PSEUDOURIDINE SYNTHASE PUS10"/>
    <property type="match status" value="1"/>
</dbReference>
<dbReference type="InterPro" id="IPR020103">
    <property type="entry name" value="PsdUridine_synth_cat_dom_sf"/>
</dbReference>
<dbReference type="FunCoup" id="A0A7E5VRW1">
    <property type="interactions" value="1908"/>
</dbReference>
<organism evidence="8 9">
    <name type="scientific">Trichoplusia ni</name>
    <name type="common">Cabbage looper</name>
    <dbReference type="NCBI Taxonomy" id="7111"/>
    <lineage>
        <taxon>Eukaryota</taxon>
        <taxon>Metazoa</taxon>
        <taxon>Ecdysozoa</taxon>
        <taxon>Arthropoda</taxon>
        <taxon>Hexapoda</taxon>
        <taxon>Insecta</taxon>
        <taxon>Pterygota</taxon>
        <taxon>Neoptera</taxon>
        <taxon>Endopterygota</taxon>
        <taxon>Lepidoptera</taxon>
        <taxon>Glossata</taxon>
        <taxon>Ditrysia</taxon>
        <taxon>Noctuoidea</taxon>
        <taxon>Noctuidae</taxon>
        <taxon>Plusiinae</taxon>
        <taxon>Trichoplusia</taxon>
    </lineage>
</organism>
<dbReference type="InterPro" id="IPR048742">
    <property type="entry name" value="Pus10_N_euk"/>
</dbReference>
<keyword evidence="4" id="KW-0413">Isomerase</keyword>
<dbReference type="Gene3D" id="3.30.70.3190">
    <property type="match status" value="1"/>
</dbReference>
<dbReference type="PANTHER" id="PTHR21568:SF0">
    <property type="entry name" value="TRNA PSEUDOURIDINE SYNTHASE PUS10"/>
    <property type="match status" value="1"/>
</dbReference>
<comment type="similarity">
    <text evidence="1">Belongs to the pseudouridine synthase Pus10 family.</text>
</comment>
<reference evidence="9" key="1">
    <citation type="submission" date="2025-08" db="UniProtKB">
        <authorList>
            <consortium name="RefSeq"/>
        </authorList>
    </citation>
    <scope>IDENTIFICATION</scope>
</reference>
<dbReference type="GO" id="GO:0160148">
    <property type="term" value="F:tRNA pseudouridine(55) synthase activity"/>
    <property type="evidence" value="ECO:0007669"/>
    <property type="project" value="UniProtKB-EC"/>
</dbReference>
<keyword evidence="8" id="KW-1185">Reference proteome</keyword>
<sequence>MNDSKIIKLCKELGCCDTCCLRYIGLKSPAAYEEAKQFLVKYVRDKTEHANNVDPSTDQDETNPPEEIGPTAEQDKIEPADCANHSKEQDQTELADGVNQKTEQEAGSLQNDTEKTSCDRNGAESDEPPAKKQKTDSICVSCIGVLQEENWPQCYAMVKEVLDKKRYECDTFACALSAPIATMLRERYITLCLKEQFADYDADKLLTPLKEAWKWSFGAHLAAHVGITLDSGAVSPLLVTLNLEYPDDLQELEVLKTLSASLFESRSKQRQRFAVEFTRRSVEQALRGVTLARLRAQPAWEGGAPAPRAQARPVSVQAAHAPLYLGGRYIKLSRTLPQTPWLVNGLRMMHSSVQEIIFGPIARLYGMSPDETEYRLKFMSAGREDVDVRCLGDGRPFAVEVSDPQRTPTADELRRMCDEISEGEQVIVKSLVPVSREELAELKKGEETKCKTYEALCIKLSHTEDDELTANGDTAIRVTERDIANINSYRNSDSSRVLLSQRTPIRVLHRRPLLTRTRRILDLTAYPVAGHPQLFVVRLRTEAGTYVKEWAHGEAGRTRPRLQDALRARADILALDVASVDLPWPNTNTL</sequence>
<accession>A0A7E5VRW1</accession>
<dbReference type="KEGG" id="tnl:113496026"/>
<evidence type="ECO:0000259" key="7">
    <source>
        <dbReference type="Pfam" id="PF21238"/>
    </source>
</evidence>
<evidence type="ECO:0000256" key="1">
    <source>
        <dbReference type="ARBA" id="ARBA00009652"/>
    </source>
</evidence>
<dbReference type="InterPro" id="IPR048741">
    <property type="entry name" value="Pus10-like_C"/>
</dbReference>
<feature type="compositionally biased region" description="Basic and acidic residues" evidence="5">
    <location>
        <begin position="73"/>
        <end position="90"/>
    </location>
</feature>
<dbReference type="GO" id="GO:0003723">
    <property type="term" value="F:RNA binding"/>
    <property type="evidence" value="ECO:0007669"/>
    <property type="project" value="InterPro"/>
</dbReference>
<gene>
    <name evidence="9" type="primary">LOC113496026</name>
</gene>
<dbReference type="RefSeq" id="XP_026730881.1">
    <property type="nucleotide sequence ID" value="XM_026875080.1"/>
</dbReference>
<feature type="domain" description="Pus10 N-terminal eukaryotes" evidence="6">
    <location>
        <begin position="139"/>
        <end position="297"/>
    </location>
</feature>
<dbReference type="EC" id="5.4.99.25" evidence="2"/>
<dbReference type="CTD" id="150962"/>
<protein>
    <recommendedName>
        <fullName evidence="2">tRNA pseudouridine(55) synthase</fullName>
        <ecNumber evidence="2">5.4.99.25</ecNumber>
    </recommendedName>
</protein>
<dbReference type="AlphaFoldDB" id="A0A7E5VRW1"/>
<proteinExistence type="inferred from homology"/>
<dbReference type="Proteomes" id="UP000322000">
    <property type="component" value="Chromosome 7"/>
</dbReference>
<dbReference type="OrthoDB" id="271937at2759"/>
<dbReference type="InParanoid" id="A0A7E5VRW1"/>
<dbReference type="SUPFAM" id="SSF55120">
    <property type="entry name" value="Pseudouridine synthase"/>
    <property type="match status" value="1"/>
</dbReference>
<evidence type="ECO:0000256" key="2">
    <source>
        <dbReference type="ARBA" id="ARBA00012787"/>
    </source>
</evidence>
<evidence type="ECO:0000256" key="3">
    <source>
        <dbReference type="ARBA" id="ARBA00022694"/>
    </source>
</evidence>
<dbReference type="GeneID" id="113496026"/>
<dbReference type="Pfam" id="PF21238">
    <property type="entry name" value="Pus10_C"/>
    <property type="match status" value="1"/>
</dbReference>
<evidence type="ECO:0000256" key="5">
    <source>
        <dbReference type="SAM" id="MobiDB-lite"/>
    </source>
</evidence>
<feature type="compositionally biased region" description="Polar residues" evidence="5">
    <location>
        <begin position="99"/>
        <end position="111"/>
    </location>
</feature>
<evidence type="ECO:0000256" key="4">
    <source>
        <dbReference type="ARBA" id="ARBA00023235"/>
    </source>
</evidence>
<feature type="domain" description="Pus10-like C-terminal" evidence="7">
    <location>
        <begin position="324"/>
        <end position="581"/>
    </location>
</feature>
<evidence type="ECO:0000259" key="6">
    <source>
        <dbReference type="Pfam" id="PF21237"/>
    </source>
</evidence>
<feature type="compositionally biased region" description="Basic and acidic residues" evidence="5">
    <location>
        <begin position="112"/>
        <end position="132"/>
    </location>
</feature>
<feature type="region of interest" description="Disordered" evidence="5">
    <location>
        <begin position="49"/>
        <end position="132"/>
    </location>
</feature>
<dbReference type="Gene3D" id="3.30.70.2510">
    <property type="match status" value="1"/>
</dbReference>
<dbReference type="GO" id="GO:0031119">
    <property type="term" value="P:tRNA pseudouridine synthesis"/>
    <property type="evidence" value="ECO:0007669"/>
    <property type="project" value="TreeGrafter"/>
</dbReference>
<evidence type="ECO:0000313" key="9">
    <source>
        <dbReference type="RefSeq" id="XP_026730881.1"/>
    </source>
</evidence>
<dbReference type="InterPro" id="IPR039894">
    <property type="entry name" value="Pus10-like"/>
</dbReference>
<dbReference type="FunFam" id="3.30.70.2510:FF:000001">
    <property type="entry name" value="tRNA pseudouridine synthase Pus10"/>
    <property type="match status" value="1"/>
</dbReference>
<name>A0A7E5VRW1_TRINI</name>
<evidence type="ECO:0000313" key="8">
    <source>
        <dbReference type="Proteomes" id="UP000322000"/>
    </source>
</evidence>
<dbReference type="Pfam" id="PF21237">
    <property type="entry name" value="Pus10_N_euk"/>
    <property type="match status" value="1"/>
</dbReference>
<keyword evidence="3" id="KW-0819">tRNA processing</keyword>